<dbReference type="InterPro" id="IPR005107">
    <property type="entry name" value="CO_DH_flav_C"/>
</dbReference>
<dbReference type="InterPro" id="IPR002346">
    <property type="entry name" value="Mopterin_DH_FAD-bd"/>
</dbReference>
<keyword evidence="3" id="KW-0560">Oxidoreductase</keyword>
<dbReference type="InterPro" id="IPR016166">
    <property type="entry name" value="FAD-bd_PCMH"/>
</dbReference>
<keyword evidence="1" id="KW-0285">Flavoprotein</keyword>
<organism evidence="5 6">
    <name type="scientific">Frisingicoccus caecimuris</name>
    <dbReference type="NCBI Taxonomy" id="1796636"/>
    <lineage>
        <taxon>Bacteria</taxon>
        <taxon>Bacillati</taxon>
        <taxon>Bacillota</taxon>
        <taxon>Clostridia</taxon>
        <taxon>Lachnospirales</taxon>
        <taxon>Lachnospiraceae</taxon>
        <taxon>Frisingicoccus</taxon>
    </lineage>
</organism>
<dbReference type="RefSeq" id="WP_132089814.1">
    <property type="nucleotide sequence ID" value="NZ_JANKAQ010000003.1"/>
</dbReference>
<dbReference type="GO" id="GO:0071949">
    <property type="term" value="F:FAD binding"/>
    <property type="evidence" value="ECO:0007669"/>
    <property type="project" value="InterPro"/>
</dbReference>
<name>A0A4R2LET0_9FIRM</name>
<dbReference type="AlphaFoldDB" id="A0A4R2LET0"/>
<keyword evidence="2" id="KW-0274">FAD</keyword>
<dbReference type="InterPro" id="IPR036318">
    <property type="entry name" value="FAD-bd_PCMH-like_sf"/>
</dbReference>
<reference evidence="5 6" key="1">
    <citation type="submission" date="2019-03" db="EMBL/GenBank/DDBJ databases">
        <title>Genomic Encyclopedia of Type Strains, Phase IV (KMG-IV): sequencing the most valuable type-strain genomes for metagenomic binning, comparative biology and taxonomic classification.</title>
        <authorList>
            <person name="Goeker M."/>
        </authorList>
    </citation>
    <scope>NUCLEOTIDE SEQUENCE [LARGE SCALE GENOMIC DNA]</scope>
    <source>
        <strain evidence="5 6">DSM 28559</strain>
    </source>
</reference>
<feature type="domain" description="FAD-binding PCMH-type" evidence="4">
    <location>
        <begin position="1"/>
        <end position="162"/>
    </location>
</feature>
<dbReference type="PANTHER" id="PTHR42659:SF2">
    <property type="entry name" value="XANTHINE DEHYDROGENASE SUBUNIT C-RELATED"/>
    <property type="match status" value="1"/>
</dbReference>
<dbReference type="OrthoDB" id="9803647at2"/>
<dbReference type="PANTHER" id="PTHR42659">
    <property type="entry name" value="XANTHINE DEHYDROGENASE SUBUNIT C-RELATED"/>
    <property type="match status" value="1"/>
</dbReference>
<evidence type="ECO:0000256" key="2">
    <source>
        <dbReference type="ARBA" id="ARBA00022827"/>
    </source>
</evidence>
<dbReference type="Pfam" id="PF00941">
    <property type="entry name" value="FAD_binding_5"/>
    <property type="match status" value="1"/>
</dbReference>
<evidence type="ECO:0000256" key="1">
    <source>
        <dbReference type="ARBA" id="ARBA00022630"/>
    </source>
</evidence>
<evidence type="ECO:0000313" key="6">
    <source>
        <dbReference type="Proteomes" id="UP000295711"/>
    </source>
</evidence>
<gene>
    <name evidence="5" type="ORF">EV212_103196</name>
</gene>
<evidence type="ECO:0000256" key="3">
    <source>
        <dbReference type="ARBA" id="ARBA00023002"/>
    </source>
</evidence>
<dbReference type="Gene3D" id="3.30.465.10">
    <property type="match status" value="1"/>
</dbReference>
<evidence type="ECO:0000313" key="5">
    <source>
        <dbReference type="EMBL" id="TCO85474.1"/>
    </source>
</evidence>
<dbReference type="Proteomes" id="UP000295711">
    <property type="component" value="Unassembled WGS sequence"/>
</dbReference>
<comment type="caution">
    <text evidence="5">The sequence shown here is derived from an EMBL/GenBank/DDBJ whole genome shotgun (WGS) entry which is preliminary data.</text>
</comment>
<dbReference type="Gene3D" id="3.30.390.50">
    <property type="entry name" value="CO dehydrogenase flavoprotein, C-terminal domain"/>
    <property type="match status" value="1"/>
</dbReference>
<dbReference type="InterPro" id="IPR016169">
    <property type="entry name" value="FAD-bd_PCMH_sub2"/>
</dbReference>
<keyword evidence="6" id="KW-1185">Reference proteome</keyword>
<dbReference type="SMART" id="SM01092">
    <property type="entry name" value="CO_deh_flav_C"/>
    <property type="match status" value="1"/>
</dbReference>
<protein>
    <submittedName>
        <fullName evidence="5">CO/xanthine dehydrogenase FAD-binding subunit</fullName>
    </submittedName>
</protein>
<dbReference type="PROSITE" id="PS51387">
    <property type="entry name" value="FAD_PCMH"/>
    <property type="match status" value="1"/>
</dbReference>
<dbReference type="SUPFAM" id="SSF56176">
    <property type="entry name" value="FAD-binding/transporter-associated domain-like"/>
    <property type="match status" value="1"/>
</dbReference>
<evidence type="ECO:0000259" key="4">
    <source>
        <dbReference type="PROSITE" id="PS51387"/>
    </source>
</evidence>
<dbReference type="GO" id="GO:0016491">
    <property type="term" value="F:oxidoreductase activity"/>
    <property type="evidence" value="ECO:0007669"/>
    <property type="project" value="UniProtKB-KW"/>
</dbReference>
<accession>A0A4R2LET0</accession>
<dbReference type="InterPro" id="IPR051312">
    <property type="entry name" value="Diverse_Substr_Oxidored"/>
</dbReference>
<sequence length="275" mass="30847">MYTIQGYEKVKSLEEAYELNQKKSSAVFGGGMWLRLGNRAIGKAIDLSDLGLDKIEETEEAFIIGCMTSLRDIECHEGMNRYFHGMMKETLRGIVGTQFRNTATLGGSLYQRFGFSDPLTAFLALDTTIEMYAGGRIPLDEFVSMDYDRDILVRVHVKKNGRKAAYQSFRNTKTDFPVLSVGVSRLDSQWKITVGARPARAVVAENSGKLSEILSENLMKEASEAAIRQFASAVSEKVRFGSNMRASSEYRRILSEILIYRAVRDVLSQSEEGKM</sequence>
<dbReference type="InterPro" id="IPR036683">
    <property type="entry name" value="CO_DH_flav_C_dom_sf"/>
</dbReference>
<dbReference type="SUPFAM" id="SSF55447">
    <property type="entry name" value="CO dehydrogenase flavoprotein C-terminal domain-like"/>
    <property type="match status" value="1"/>
</dbReference>
<dbReference type="EMBL" id="SLXA01000003">
    <property type="protein sequence ID" value="TCO85474.1"/>
    <property type="molecule type" value="Genomic_DNA"/>
</dbReference>
<proteinExistence type="predicted"/>
<dbReference type="Pfam" id="PF03450">
    <property type="entry name" value="CO_deh_flav_C"/>
    <property type="match status" value="1"/>
</dbReference>